<keyword evidence="6" id="KW-0315">Glutamine amidotransferase</keyword>
<evidence type="ECO:0000256" key="5">
    <source>
        <dbReference type="ARBA" id="ARBA00022842"/>
    </source>
</evidence>
<accession>A0A6A8M745</accession>
<dbReference type="EMBL" id="VUNB01000004">
    <property type="protein sequence ID" value="MST69162.1"/>
    <property type="molecule type" value="Genomic_DNA"/>
</dbReference>
<dbReference type="Gene3D" id="3.40.50.880">
    <property type="match status" value="1"/>
</dbReference>
<dbReference type="CDD" id="cd03130">
    <property type="entry name" value="GATase1_CobB"/>
    <property type="match status" value="1"/>
</dbReference>
<evidence type="ECO:0000259" key="7">
    <source>
        <dbReference type="Pfam" id="PF01656"/>
    </source>
</evidence>
<evidence type="ECO:0000259" key="8">
    <source>
        <dbReference type="Pfam" id="PF07685"/>
    </source>
</evidence>
<dbReference type="InterPro" id="IPR027417">
    <property type="entry name" value="P-loop_NTPase"/>
</dbReference>
<dbReference type="AlphaFoldDB" id="A0A6A8M745"/>
<gene>
    <name evidence="9" type="ORF">FYJ66_06100</name>
</gene>
<dbReference type="PANTHER" id="PTHR43873:SF1">
    <property type="entry name" value="COBYRINATE A,C-DIAMIDE SYNTHASE"/>
    <property type="match status" value="1"/>
</dbReference>
<dbReference type="GO" id="GO:0005524">
    <property type="term" value="F:ATP binding"/>
    <property type="evidence" value="ECO:0007669"/>
    <property type="project" value="UniProtKB-KW"/>
</dbReference>
<dbReference type="InterPro" id="IPR002586">
    <property type="entry name" value="CobQ/CobB/MinD/ParA_Nub-bd_dom"/>
</dbReference>
<dbReference type="RefSeq" id="WP_154572628.1">
    <property type="nucleotide sequence ID" value="NZ_VUNB01000004.1"/>
</dbReference>
<evidence type="ECO:0000256" key="1">
    <source>
        <dbReference type="ARBA" id="ARBA00001946"/>
    </source>
</evidence>
<dbReference type="GO" id="GO:0042242">
    <property type="term" value="F:cobyrinic acid a,c-diamide synthase activity"/>
    <property type="evidence" value="ECO:0007669"/>
    <property type="project" value="InterPro"/>
</dbReference>
<feature type="domain" description="CobQ/CobB/MinD/ParA nucleotide binding" evidence="7">
    <location>
        <begin position="5"/>
        <end position="185"/>
    </location>
</feature>
<dbReference type="InterPro" id="IPR011698">
    <property type="entry name" value="GATase_3"/>
</dbReference>
<keyword evidence="3" id="KW-0547">Nucleotide-binding</keyword>
<evidence type="ECO:0000313" key="9">
    <source>
        <dbReference type="EMBL" id="MST69162.1"/>
    </source>
</evidence>
<evidence type="ECO:0000256" key="2">
    <source>
        <dbReference type="ARBA" id="ARBA00022598"/>
    </source>
</evidence>
<organism evidence="9">
    <name type="scientific">Baileyella intestinalis</name>
    <dbReference type="NCBI Taxonomy" id="2606709"/>
    <lineage>
        <taxon>Bacteria</taxon>
        <taxon>Bacillati</taxon>
        <taxon>Bacillota</taxon>
        <taxon>Clostridia</taxon>
        <taxon>Peptostreptococcales</taxon>
        <taxon>Anaerovoracaceae</taxon>
        <taxon>Baileyella</taxon>
    </lineage>
</organism>
<keyword evidence="5" id="KW-0460">Magnesium</keyword>
<keyword evidence="4" id="KW-0067">ATP-binding</keyword>
<dbReference type="SUPFAM" id="SSF52317">
    <property type="entry name" value="Class I glutamine amidotransferase-like"/>
    <property type="match status" value="1"/>
</dbReference>
<dbReference type="SUPFAM" id="SSF52540">
    <property type="entry name" value="P-loop containing nucleoside triphosphate hydrolases"/>
    <property type="match status" value="1"/>
</dbReference>
<dbReference type="Pfam" id="PF01656">
    <property type="entry name" value="CbiA"/>
    <property type="match status" value="1"/>
</dbReference>
<dbReference type="NCBIfam" id="NF002204">
    <property type="entry name" value="PRK01077.1"/>
    <property type="match status" value="1"/>
</dbReference>
<comment type="cofactor">
    <cofactor evidence="1">
        <name>Mg(2+)</name>
        <dbReference type="ChEBI" id="CHEBI:18420"/>
    </cofactor>
</comment>
<comment type="caution">
    <text evidence="9">The sequence shown here is derived from an EMBL/GenBank/DDBJ whole genome shotgun (WGS) entry which is preliminary data.</text>
</comment>
<protein>
    <submittedName>
        <fullName evidence="9">Cobyrinate a,c-diamide synthase</fullName>
    </submittedName>
</protein>
<feature type="domain" description="CobB/CobQ-like glutamine amidotransferase" evidence="8">
    <location>
        <begin position="255"/>
        <end position="401"/>
    </location>
</feature>
<dbReference type="PANTHER" id="PTHR43873">
    <property type="entry name" value="COBYRINATE A,C-DIAMIDE SYNTHASE"/>
    <property type="match status" value="1"/>
</dbReference>
<dbReference type="NCBIfam" id="TIGR00379">
    <property type="entry name" value="cobB"/>
    <property type="match status" value="1"/>
</dbReference>
<dbReference type="Gene3D" id="3.40.50.300">
    <property type="entry name" value="P-loop containing nucleotide triphosphate hydrolases"/>
    <property type="match status" value="2"/>
</dbReference>
<evidence type="ECO:0000256" key="4">
    <source>
        <dbReference type="ARBA" id="ARBA00022840"/>
    </source>
</evidence>
<keyword evidence="2" id="KW-0436">Ligase</keyword>
<proteinExistence type="predicted"/>
<evidence type="ECO:0000256" key="3">
    <source>
        <dbReference type="ARBA" id="ARBA00022741"/>
    </source>
</evidence>
<reference evidence="9" key="1">
    <citation type="submission" date="2019-09" db="EMBL/GenBank/DDBJ databases">
        <title>In-depth cultivation of the pig gut microbiome towards novel bacterial diversity and tailored functional studies.</title>
        <authorList>
            <person name="Wylensek D."/>
            <person name="Hitch T.C.A."/>
            <person name="Clavel T."/>
        </authorList>
    </citation>
    <scope>NUCLEOTIDE SEQUENCE</scope>
    <source>
        <strain evidence="9">RF-744-FAT-WT-3</strain>
    </source>
</reference>
<dbReference type="InterPro" id="IPR004484">
    <property type="entry name" value="CbiA/CobB_synth"/>
</dbReference>
<sequence>MNSRIMIAGTNSGCGKTTVTTALLSLLSESEKTKGRVSAFKCGPDYIDPMFHRKVLGVSSHNLDPFFSSPEQLNRQISKAEGISVIEGVMGYYDGIGIRGDCSSWSLASSTRTPVILVINGRGMYTSSAAIMKGFKDLRKDSMIRGVIFNNVNKMVYDGLSQIAVNSGLRPLGYLSRDPEITIGSRHLGLVTAGEIRDLHTRLRRLKEIAAETLDIEGILALASAAEPLPLKPETNDLQGSSREIITSSAEKPVIAVAKDQAFSFIYQETLEAFINSGAEVCYFSPVQDEHIPAKASALYLPGGYPELYTEELSTNKSMLKDIREKIFSGMPTIAECGGFLYLHETIDGVSMAGIFHSSSRKTERLQHFGYVTLTANEDNLLVKAGGKLRAHEFHYYDSTDYGRGFTAEKASTGRTYPCVFCSHSMYAGFPHLYLASEPEAVSRFVKAAAEYSN</sequence>
<dbReference type="Pfam" id="PF07685">
    <property type="entry name" value="GATase_3"/>
    <property type="match status" value="1"/>
</dbReference>
<name>A0A6A8M745_9FIRM</name>
<evidence type="ECO:0000256" key="6">
    <source>
        <dbReference type="ARBA" id="ARBA00022962"/>
    </source>
</evidence>
<dbReference type="InterPro" id="IPR029062">
    <property type="entry name" value="Class_I_gatase-like"/>
</dbReference>
<dbReference type="PROSITE" id="PS51274">
    <property type="entry name" value="GATASE_COBBQ"/>
    <property type="match status" value="1"/>
</dbReference>